<comment type="caution">
    <text evidence="4">The sequence shown here is derived from an EMBL/GenBank/DDBJ whole genome shotgun (WGS) entry which is preliminary data.</text>
</comment>
<dbReference type="PRINTS" id="PR00551">
    <property type="entry name" value="2SGLOBULIN"/>
</dbReference>
<dbReference type="Gene3D" id="3.10.50.10">
    <property type="match status" value="1"/>
</dbReference>
<dbReference type="InterPro" id="IPR017853">
    <property type="entry name" value="GH"/>
</dbReference>
<evidence type="ECO:0000256" key="2">
    <source>
        <dbReference type="ARBA" id="ARBA00012729"/>
    </source>
</evidence>
<protein>
    <recommendedName>
        <fullName evidence="2">chitinase</fullName>
        <ecNumber evidence="2">3.2.1.14</ecNumber>
    </recommendedName>
</protein>
<feature type="domain" description="GH18" evidence="3">
    <location>
        <begin position="21"/>
        <end position="360"/>
    </location>
</feature>
<dbReference type="Gene3D" id="3.20.20.80">
    <property type="entry name" value="Glycosidases"/>
    <property type="match status" value="1"/>
</dbReference>
<dbReference type="InterPro" id="IPR029070">
    <property type="entry name" value="Chitinase_insertion_sf"/>
</dbReference>
<sequence length="360" mass="39055">MSASSSTHRSRMAASVANVMFANAVYFPNQKIYEGYTPANMNYKCISHVYYAFATVGEDGGVFLSDEWVDALMDVDGVKGGLGSLMYLKQRHPHLKVILSIGGGSSVETFPRVASNSALRDNFARSAKGLVEASGFDGIDVVWEYPSDAGQGLDFLSLLAAIRTHLSEDNFVVTAALPANKTILQNIDLERAADFLDLLNLMTYDFYGLWTPRSGHHAQLYSSSKDEPSAASMIQYTMSRGFPAKRILLGIPAYGRSFLHAPGPGHKYRGGGGEDGTFEYQQLPRRGCKEVVDKRACAAMCVGGDGGFVSYDNPETVKTKAVFCKQKGLGEGLFYWAGPMDVNDKSRSLIAAGFKALHSS</sequence>
<proteinExistence type="inferred from homology"/>
<dbReference type="AlphaFoldDB" id="A0AAE8T0M8"/>
<dbReference type="PANTHER" id="PTHR11177:SF228">
    <property type="entry name" value="CHITINASE"/>
    <property type="match status" value="1"/>
</dbReference>
<dbReference type="PROSITE" id="PS51910">
    <property type="entry name" value="GH18_2"/>
    <property type="match status" value="1"/>
</dbReference>
<dbReference type="InterPro" id="IPR011583">
    <property type="entry name" value="Chitinase_II/V-like_cat"/>
</dbReference>
<organism evidence="4 5">
    <name type="scientific">Cephalotrichum gorgonifer</name>
    <dbReference type="NCBI Taxonomy" id="2041049"/>
    <lineage>
        <taxon>Eukaryota</taxon>
        <taxon>Fungi</taxon>
        <taxon>Dikarya</taxon>
        <taxon>Ascomycota</taxon>
        <taxon>Pezizomycotina</taxon>
        <taxon>Sordariomycetes</taxon>
        <taxon>Hypocreomycetidae</taxon>
        <taxon>Microascales</taxon>
        <taxon>Microascaceae</taxon>
        <taxon>Cephalotrichum</taxon>
    </lineage>
</organism>
<dbReference type="SUPFAM" id="SSF51445">
    <property type="entry name" value="(Trans)glycosidases"/>
    <property type="match status" value="1"/>
</dbReference>
<evidence type="ECO:0000313" key="5">
    <source>
        <dbReference type="Proteomes" id="UP001187682"/>
    </source>
</evidence>
<dbReference type="EMBL" id="ONZQ02000023">
    <property type="protein sequence ID" value="SPO07697.1"/>
    <property type="molecule type" value="Genomic_DNA"/>
</dbReference>
<gene>
    <name evidence="4" type="ORF">DNG_10392</name>
</gene>
<dbReference type="SMART" id="SM00636">
    <property type="entry name" value="Glyco_18"/>
    <property type="match status" value="1"/>
</dbReference>
<reference evidence="4" key="1">
    <citation type="submission" date="2018-03" db="EMBL/GenBank/DDBJ databases">
        <authorList>
            <person name="Guldener U."/>
        </authorList>
    </citation>
    <scope>NUCLEOTIDE SEQUENCE</scope>
</reference>
<evidence type="ECO:0000256" key="1">
    <source>
        <dbReference type="ARBA" id="ARBA00008682"/>
    </source>
</evidence>
<dbReference type="Proteomes" id="UP001187682">
    <property type="component" value="Unassembled WGS sequence"/>
</dbReference>
<accession>A0AAE8T0M8</accession>
<dbReference type="PANTHER" id="PTHR11177">
    <property type="entry name" value="CHITINASE"/>
    <property type="match status" value="1"/>
</dbReference>
<dbReference type="GO" id="GO:0008843">
    <property type="term" value="F:endochitinase activity"/>
    <property type="evidence" value="ECO:0007669"/>
    <property type="project" value="UniProtKB-EC"/>
</dbReference>
<dbReference type="Pfam" id="PF00704">
    <property type="entry name" value="Glyco_hydro_18"/>
    <property type="match status" value="1"/>
</dbReference>
<dbReference type="InterPro" id="IPR050314">
    <property type="entry name" value="Glycosyl_Hydrlase_18"/>
</dbReference>
<dbReference type="GO" id="GO:0008061">
    <property type="term" value="F:chitin binding"/>
    <property type="evidence" value="ECO:0007669"/>
    <property type="project" value="InterPro"/>
</dbReference>
<dbReference type="InterPro" id="IPR001223">
    <property type="entry name" value="Glyco_hydro18_cat"/>
</dbReference>
<name>A0AAE8T0M8_9PEZI</name>
<dbReference type="FunFam" id="3.10.50.10:FF:000009">
    <property type="entry name" value="CTS2p putative chitinase"/>
    <property type="match status" value="1"/>
</dbReference>
<keyword evidence="5" id="KW-1185">Reference proteome</keyword>
<evidence type="ECO:0000313" key="4">
    <source>
        <dbReference type="EMBL" id="SPO07697.1"/>
    </source>
</evidence>
<evidence type="ECO:0000259" key="3">
    <source>
        <dbReference type="PROSITE" id="PS51910"/>
    </source>
</evidence>
<dbReference type="GO" id="GO:0005975">
    <property type="term" value="P:carbohydrate metabolic process"/>
    <property type="evidence" value="ECO:0007669"/>
    <property type="project" value="InterPro"/>
</dbReference>
<dbReference type="InterPro" id="IPR000677">
    <property type="entry name" value="Chitinase-like"/>
</dbReference>
<comment type="similarity">
    <text evidence="1">Belongs to the glycosyl hydrolase 18 family. Chitinase class V subfamily.</text>
</comment>
<dbReference type="EC" id="3.2.1.14" evidence="2"/>
<dbReference type="SUPFAM" id="SSF54556">
    <property type="entry name" value="Chitinase insertion domain"/>
    <property type="match status" value="1"/>
</dbReference>
<dbReference type="GO" id="GO:0005576">
    <property type="term" value="C:extracellular region"/>
    <property type="evidence" value="ECO:0007669"/>
    <property type="project" value="TreeGrafter"/>
</dbReference>
<dbReference type="GO" id="GO:0006032">
    <property type="term" value="P:chitin catabolic process"/>
    <property type="evidence" value="ECO:0007669"/>
    <property type="project" value="TreeGrafter"/>
</dbReference>